<dbReference type="EMBL" id="CAEZWY010000021">
    <property type="protein sequence ID" value="CAB4666853.1"/>
    <property type="molecule type" value="Genomic_DNA"/>
</dbReference>
<evidence type="ECO:0000313" key="4">
    <source>
        <dbReference type="EMBL" id="CAB4734676.1"/>
    </source>
</evidence>
<evidence type="ECO:0000313" key="9">
    <source>
        <dbReference type="EMBL" id="CAB5011131.1"/>
    </source>
</evidence>
<dbReference type="EMBL" id="CAEZUF010000084">
    <property type="protein sequence ID" value="CAB4596367.1"/>
    <property type="molecule type" value="Genomic_DNA"/>
</dbReference>
<gene>
    <name evidence="2" type="ORF">UFOPK1791_00856</name>
    <name evidence="3" type="ORF">UFOPK2312_00339</name>
    <name evidence="4" type="ORF">UFOPK2802_00120</name>
    <name evidence="5" type="ORF">UFOPK2982_00627</name>
    <name evidence="6" type="ORF">UFOPK3083_00683</name>
    <name evidence="7" type="ORF">UFOPK3783_00346</name>
    <name evidence="8" type="ORF">UFOPK3948_00520</name>
    <name evidence="9" type="ORF">UFOPK4113_00302</name>
    <name evidence="10" type="ORF">UFOPK4355_00485</name>
</gene>
<dbReference type="EMBL" id="CAFBQT010000044">
    <property type="protein sequence ID" value="CAB5062800.1"/>
    <property type="molecule type" value="Genomic_DNA"/>
</dbReference>
<evidence type="ECO:0000313" key="10">
    <source>
        <dbReference type="EMBL" id="CAB5062800.1"/>
    </source>
</evidence>
<keyword evidence="1" id="KW-0812">Transmembrane</keyword>
<sequence length="152" mass="17334">MLKSLFSRFKFKRVLNICLRETGSSVVEFVVFAIPLFIPLIFFVNNFAARSFSEIEYQNIARQSLRAFVTSSDYETGVRKIDYILDSSRIVPVPKYKIYCPTAKCFTPGSIVTIELFGSVKEISKSYGTDDVIGSQIVLAKLSERFDEWRDG</sequence>
<dbReference type="EMBL" id="CAEZYX010000006">
    <property type="protein sequence ID" value="CAB4734676.1"/>
    <property type="molecule type" value="Genomic_DNA"/>
</dbReference>
<organism evidence="10">
    <name type="scientific">freshwater metagenome</name>
    <dbReference type="NCBI Taxonomy" id="449393"/>
    <lineage>
        <taxon>unclassified sequences</taxon>
        <taxon>metagenomes</taxon>
        <taxon>ecological metagenomes</taxon>
    </lineage>
</organism>
<dbReference type="AlphaFoldDB" id="A0A6J7UBC0"/>
<dbReference type="EMBL" id="CAFBPL010000019">
    <property type="protein sequence ID" value="CAB5011131.1"/>
    <property type="molecule type" value="Genomic_DNA"/>
</dbReference>
<evidence type="ECO:0000313" key="5">
    <source>
        <dbReference type="EMBL" id="CAB4791595.1"/>
    </source>
</evidence>
<evidence type="ECO:0000313" key="6">
    <source>
        <dbReference type="EMBL" id="CAB4807068.1"/>
    </source>
</evidence>
<evidence type="ECO:0000313" key="3">
    <source>
        <dbReference type="EMBL" id="CAB4666853.1"/>
    </source>
</evidence>
<evidence type="ECO:0000313" key="2">
    <source>
        <dbReference type="EMBL" id="CAB4596367.1"/>
    </source>
</evidence>
<evidence type="ECO:0000256" key="1">
    <source>
        <dbReference type="SAM" id="Phobius"/>
    </source>
</evidence>
<dbReference type="EMBL" id="CAFAAT010000068">
    <property type="protein sequence ID" value="CAB4807068.1"/>
    <property type="molecule type" value="Genomic_DNA"/>
</dbReference>
<keyword evidence="1" id="KW-1133">Transmembrane helix</keyword>
<dbReference type="EMBL" id="CAFAAE010000079">
    <property type="protein sequence ID" value="CAB4791595.1"/>
    <property type="molecule type" value="Genomic_DNA"/>
</dbReference>
<dbReference type="EMBL" id="CAFBNI010000022">
    <property type="protein sequence ID" value="CAB4941436.1"/>
    <property type="molecule type" value="Genomic_DNA"/>
</dbReference>
<keyword evidence="1" id="KW-0472">Membrane</keyword>
<evidence type="ECO:0000313" key="7">
    <source>
        <dbReference type="EMBL" id="CAB4941436.1"/>
    </source>
</evidence>
<proteinExistence type="predicted"/>
<accession>A0A6J7UBC0</accession>
<reference evidence="10" key="1">
    <citation type="submission" date="2020-05" db="EMBL/GenBank/DDBJ databases">
        <authorList>
            <person name="Chiriac C."/>
            <person name="Salcher M."/>
            <person name="Ghai R."/>
            <person name="Kavagutti S V."/>
        </authorList>
    </citation>
    <scope>NUCLEOTIDE SEQUENCE</scope>
</reference>
<evidence type="ECO:0000313" key="8">
    <source>
        <dbReference type="EMBL" id="CAB4977027.1"/>
    </source>
</evidence>
<feature type="transmembrane region" description="Helical" evidence="1">
    <location>
        <begin position="29"/>
        <end position="48"/>
    </location>
</feature>
<dbReference type="EMBL" id="CAFBOI010000043">
    <property type="protein sequence ID" value="CAB4977027.1"/>
    <property type="molecule type" value="Genomic_DNA"/>
</dbReference>
<protein>
    <submittedName>
        <fullName evidence="10">Unannotated protein</fullName>
    </submittedName>
</protein>
<name>A0A6J7UBC0_9ZZZZ</name>